<feature type="domain" description="Helicase C-terminal" evidence="13">
    <location>
        <begin position="331"/>
        <end position="533"/>
    </location>
</feature>
<name>A0ABR2JG07_9EUKA</name>
<evidence type="ECO:0000256" key="4">
    <source>
        <dbReference type="ARBA" id="ARBA00022806"/>
    </source>
</evidence>
<dbReference type="Gene3D" id="1.10.3380.10">
    <property type="entry name" value="Sec63 N-terminal domain-like domain"/>
    <property type="match status" value="1"/>
</dbReference>
<keyword evidence="6" id="KW-0413">Isomerase</keyword>
<dbReference type="InterPro" id="IPR004179">
    <property type="entry name" value="Sec63-dom"/>
</dbReference>
<evidence type="ECO:0000256" key="1">
    <source>
        <dbReference type="ARBA" id="ARBA00010140"/>
    </source>
</evidence>
<dbReference type="Pfam" id="PF23445">
    <property type="entry name" value="WHD_SNRNP200"/>
    <property type="match status" value="1"/>
</dbReference>
<evidence type="ECO:0000313" key="15">
    <source>
        <dbReference type="Proteomes" id="UP001470230"/>
    </source>
</evidence>
<dbReference type="InterPro" id="IPR027417">
    <property type="entry name" value="P-loop_NTPase"/>
</dbReference>
<evidence type="ECO:0000256" key="8">
    <source>
        <dbReference type="ARBA" id="ARBA00034617"/>
    </source>
</evidence>
<dbReference type="PROSITE" id="PS51194">
    <property type="entry name" value="HELICASE_CTER"/>
    <property type="match status" value="1"/>
</dbReference>
<dbReference type="SUPFAM" id="SSF158702">
    <property type="entry name" value="Sec63 N-terminal domain-like"/>
    <property type="match status" value="1"/>
</dbReference>
<dbReference type="Gene3D" id="1.10.10.10">
    <property type="entry name" value="Winged helix-like DNA-binding domain superfamily/Winged helix DNA-binding domain"/>
    <property type="match status" value="1"/>
</dbReference>
<dbReference type="PANTHER" id="PTHR47835">
    <property type="entry name" value="HFM1, ATP DEPENDENT DNA HELICASE HOMOLOG"/>
    <property type="match status" value="1"/>
</dbReference>
<evidence type="ECO:0000256" key="6">
    <source>
        <dbReference type="ARBA" id="ARBA00023235"/>
    </source>
</evidence>
<evidence type="ECO:0000256" key="10">
    <source>
        <dbReference type="ARBA" id="ARBA00048988"/>
    </source>
</evidence>
<dbReference type="SUPFAM" id="SSF52540">
    <property type="entry name" value="P-loop containing nucleoside triphosphate hydrolases"/>
    <property type="match status" value="1"/>
</dbReference>
<evidence type="ECO:0000256" key="2">
    <source>
        <dbReference type="ARBA" id="ARBA00022741"/>
    </source>
</evidence>
<dbReference type="Pfam" id="PF00270">
    <property type="entry name" value="DEAD"/>
    <property type="match status" value="1"/>
</dbReference>
<dbReference type="InterPro" id="IPR011545">
    <property type="entry name" value="DEAD/DEAH_box_helicase_dom"/>
</dbReference>
<evidence type="ECO:0000259" key="12">
    <source>
        <dbReference type="PROSITE" id="PS51192"/>
    </source>
</evidence>
<dbReference type="InterPro" id="IPR057842">
    <property type="entry name" value="WH_MER3"/>
</dbReference>
<keyword evidence="15" id="KW-1185">Reference proteome</keyword>
<dbReference type="InterPro" id="IPR052247">
    <property type="entry name" value="Meiotic_Crossover_Helicase"/>
</dbReference>
<feature type="domain" description="Helicase ATP-binding" evidence="12">
    <location>
        <begin position="55"/>
        <end position="293"/>
    </location>
</feature>
<keyword evidence="4" id="KW-0347">Helicase</keyword>
<evidence type="ECO:0000313" key="14">
    <source>
        <dbReference type="EMBL" id="KAK8876353.1"/>
    </source>
</evidence>
<sequence length="1133" mass="130464">MHRRTLAPLNINAVPGDEVIQKQSSNLIPTTILPDYLRSIFPYENFNSVQSECFHLAFETNENLVISAPTGTGKTVIAELAIAHILQEMCINNDQQDLLYQDSSLTNELKPPLIVYVSPLKSLCQERALSWIQKFKKIPELSNLDIIELTSDTQGAFPRKVKKPTIVCTTPEKLDLATRSMKGSKEELIYSSKPRPIRRKNYKNCESFDQLSLVIFDEVHNMSDSRGAVLEAVMSRILFISEQKSFASTNLNDQKSIQSYEYDKKIRVLALSATIRNYKDFKQWLKVKHDTIFDDKYRSTKIDTRIFGYSTSSSSRSRINDWMFESSLTAKVTPIIRQYSKNKPVLIFCCTRKSCEKTASKLATDFCPSQQDQIKNQKEDNIILSNIRDKTLLLTLKSRVGIHTAGLCPSDRTTVEQLFMKNSIRILCTTSTLAQGVNLPAYLVIIKGTKHFTDGSLEEYDSTQILQMQGRAGRPQFEKEGVCIIMTEKDNVKKYEKMIDQSDPIESSLLNNLEEHLNAEIALGFINDEEDVLRWLMSTFLYIRMEKNPFHYKLTDASNVSKFLHKLAVKHLKELEKHHFIKYENSSEETEEDQGKKRIFPEDVGSLCSQYGLLIGTMILYNESNPPKTLKSVLSLLCKSFEFSNDVIVRQDEKQKLRLMSVHPKLRFLSDANDIDIYNTDDDFENDKKSSIFGNNNYTAESKVFVLIDTCLSLGKIEDWSLSQEFTRIKRTSERLLACMLQLMASQNKRSFLGAVNCAILLKCIKRQMWENDSERLAQQVKGIGEVFAKKISSGFKSLQNSSERKSQSQRNSLTMTMNDLRKMTSYQIDKMTNHRTGWGIQIVDEIQKIPQYSITISKKPSTKSNECDEILINLTNLSQFDPISPYHKVDIFVGIQERDLLVDYFHIKKVAGHTNKTFSVYLSNEPINPNELSVYVIDSEYVGIDLFQNINFDEEGPTNQATLDEFEEIPSFDTPKSSEICERSPYFKNNAKSSKKENVKDKKAKPLSDTYLTQYFQLDKKPIEVNKQRIQAICPEFFEQYYDEDKSKASNDYEIVWPKPKKFISLQQTTQEQKDSDNDEKEVVVWSLNKKVPNNDNDNTKISTTREEAPKFDDFKLDDDFWENLEFDEESD</sequence>
<comment type="catalytic activity">
    <reaction evidence="8">
        <text>Couples ATP hydrolysis with the unwinding of duplex DNA by translocating in the 3'-5' direction.</text>
        <dbReference type="EC" id="5.6.2.4"/>
    </reaction>
</comment>
<dbReference type="Gene3D" id="3.40.50.300">
    <property type="entry name" value="P-loop containing nucleotide triphosphate hydrolases"/>
    <property type="match status" value="2"/>
</dbReference>
<keyword evidence="5" id="KW-0067">ATP-binding</keyword>
<dbReference type="PROSITE" id="PS51192">
    <property type="entry name" value="HELICASE_ATP_BIND_1"/>
    <property type="match status" value="1"/>
</dbReference>
<accession>A0ABR2JG07</accession>
<dbReference type="InterPro" id="IPR036390">
    <property type="entry name" value="WH_DNA-bd_sf"/>
</dbReference>
<dbReference type="InterPro" id="IPR001650">
    <property type="entry name" value="Helicase_C-like"/>
</dbReference>
<dbReference type="EC" id="5.6.2.4" evidence="9"/>
<dbReference type="SMART" id="SM00973">
    <property type="entry name" value="Sec63"/>
    <property type="match status" value="1"/>
</dbReference>
<keyword evidence="3" id="KW-0378">Hydrolase</keyword>
<proteinExistence type="inferred from homology"/>
<evidence type="ECO:0000256" key="5">
    <source>
        <dbReference type="ARBA" id="ARBA00022840"/>
    </source>
</evidence>
<keyword evidence="7" id="KW-0469">Meiosis</keyword>
<dbReference type="SMART" id="SM00487">
    <property type="entry name" value="DEXDc"/>
    <property type="match status" value="1"/>
</dbReference>
<dbReference type="Pfam" id="PF02889">
    <property type="entry name" value="Sec63"/>
    <property type="match status" value="1"/>
</dbReference>
<comment type="similarity">
    <text evidence="1">Belongs to the helicase family. SKI2 subfamily.</text>
</comment>
<dbReference type="PANTHER" id="PTHR47835:SF3">
    <property type="entry name" value="HELICASE FOR MEIOSIS 1"/>
    <property type="match status" value="1"/>
</dbReference>
<dbReference type="InterPro" id="IPR014001">
    <property type="entry name" value="Helicase_ATP-bd"/>
</dbReference>
<feature type="region of interest" description="Disordered" evidence="11">
    <location>
        <begin position="1088"/>
        <end position="1108"/>
    </location>
</feature>
<dbReference type="Proteomes" id="UP001470230">
    <property type="component" value="Unassembled WGS sequence"/>
</dbReference>
<protein>
    <recommendedName>
        <fullName evidence="9">DNA 3'-5' helicase</fullName>
        <ecNumber evidence="9">5.6.2.4</ecNumber>
    </recommendedName>
</protein>
<evidence type="ECO:0000256" key="9">
    <source>
        <dbReference type="ARBA" id="ARBA00034808"/>
    </source>
</evidence>
<dbReference type="InterPro" id="IPR036388">
    <property type="entry name" value="WH-like_DNA-bd_sf"/>
</dbReference>
<dbReference type="Pfam" id="PF00271">
    <property type="entry name" value="Helicase_C"/>
    <property type="match status" value="1"/>
</dbReference>
<evidence type="ECO:0000256" key="11">
    <source>
        <dbReference type="SAM" id="MobiDB-lite"/>
    </source>
</evidence>
<comment type="catalytic activity">
    <reaction evidence="10">
        <text>ATP + H2O = ADP + phosphate + H(+)</text>
        <dbReference type="Rhea" id="RHEA:13065"/>
        <dbReference type="ChEBI" id="CHEBI:15377"/>
        <dbReference type="ChEBI" id="CHEBI:15378"/>
        <dbReference type="ChEBI" id="CHEBI:30616"/>
        <dbReference type="ChEBI" id="CHEBI:43474"/>
        <dbReference type="ChEBI" id="CHEBI:456216"/>
        <dbReference type="EC" id="5.6.2.4"/>
    </reaction>
</comment>
<organism evidence="14 15">
    <name type="scientific">Tritrichomonas musculus</name>
    <dbReference type="NCBI Taxonomy" id="1915356"/>
    <lineage>
        <taxon>Eukaryota</taxon>
        <taxon>Metamonada</taxon>
        <taxon>Parabasalia</taxon>
        <taxon>Tritrichomonadida</taxon>
        <taxon>Tritrichomonadidae</taxon>
        <taxon>Tritrichomonas</taxon>
    </lineage>
</organism>
<dbReference type="SUPFAM" id="SSF46785">
    <property type="entry name" value="Winged helix' DNA-binding domain"/>
    <property type="match status" value="1"/>
</dbReference>
<comment type="caution">
    <text evidence="14">The sequence shown here is derived from an EMBL/GenBank/DDBJ whole genome shotgun (WGS) entry which is preliminary data.</text>
</comment>
<dbReference type="SMART" id="SM00490">
    <property type="entry name" value="HELICc"/>
    <property type="match status" value="1"/>
</dbReference>
<dbReference type="EMBL" id="JAPFFF010000012">
    <property type="protein sequence ID" value="KAK8876353.1"/>
    <property type="molecule type" value="Genomic_DNA"/>
</dbReference>
<evidence type="ECO:0000256" key="7">
    <source>
        <dbReference type="ARBA" id="ARBA00023254"/>
    </source>
</evidence>
<feature type="compositionally biased region" description="Polar residues" evidence="11">
    <location>
        <begin position="1093"/>
        <end position="1104"/>
    </location>
</feature>
<reference evidence="14 15" key="1">
    <citation type="submission" date="2024-04" db="EMBL/GenBank/DDBJ databases">
        <title>Tritrichomonas musculus Genome.</title>
        <authorList>
            <person name="Alves-Ferreira E."/>
            <person name="Grigg M."/>
            <person name="Lorenzi H."/>
            <person name="Galac M."/>
        </authorList>
    </citation>
    <scope>NUCLEOTIDE SEQUENCE [LARGE SCALE GENOMIC DNA]</scope>
    <source>
        <strain evidence="14 15">EAF2021</strain>
    </source>
</reference>
<dbReference type="CDD" id="cd18795">
    <property type="entry name" value="SF2_C_Ski2"/>
    <property type="match status" value="1"/>
</dbReference>
<gene>
    <name evidence="14" type="ORF">M9Y10_006551</name>
</gene>
<keyword evidence="2" id="KW-0547">Nucleotide-binding</keyword>
<evidence type="ECO:0000256" key="3">
    <source>
        <dbReference type="ARBA" id="ARBA00022801"/>
    </source>
</evidence>
<evidence type="ECO:0000259" key="13">
    <source>
        <dbReference type="PROSITE" id="PS51194"/>
    </source>
</evidence>